<proteinExistence type="predicted"/>
<dbReference type="AlphaFoldDB" id="A0A1C2J0J7"/>
<keyword evidence="3" id="KW-1185">Reference proteome</keyword>
<evidence type="ECO:0000313" key="3">
    <source>
        <dbReference type="Proteomes" id="UP000095008"/>
    </source>
</evidence>
<feature type="chain" id="PRO_5009838042" description="Lipoprotein" evidence="1">
    <location>
        <begin position="25"/>
        <end position="202"/>
    </location>
</feature>
<organism evidence="2 3">
    <name type="scientific">Acidithiobacillus thiooxidans</name>
    <name type="common">Thiobacillus thiooxidans</name>
    <dbReference type="NCBI Taxonomy" id="930"/>
    <lineage>
        <taxon>Bacteria</taxon>
        <taxon>Pseudomonadati</taxon>
        <taxon>Pseudomonadota</taxon>
        <taxon>Acidithiobacillia</taxon>
        <taxon>Acidithiobacillales</taxon>
        <taxon>Acidithiobacillaceae</taxon>
        <taxon>Acidithiobacillus</taxon>
    </lineage>
</organism>
<evidence type="ECO:0000256" key="1">
    <source>
        <dbReference type="SAM" id="SignalP"/>
    </source>
</evidence>
<evidence type="ECO:0008006" key="4">
    <source>
        <dbReference type="Google" id="ProtNLM"/>
    </source>
</evidence>
<dbReference type="Pfam" id="PF03923">
    <property type="entry name" value="Lipoprotein_16"/>
    <property type="match status" value="1"/>
</dbReference>
<dbReference type="InterPro" id="IPR005619">
    <property type="entry name" value="Uncharacterised_YajG"/>
</dbReference>
<feature type="signal peptide" evidence="1">
    <location>
        <begin position="1"/>
        <end position="24"/>
    </location>
</feature>
<dbReference type="PROSITE" id="PS51257">
    <property type="entry name" value="PROKAR_LIPOPROTEIN"/>
    <property type="match status" value="1"/>
</dbReference>
<reference evidence="2" key="1">
    <citation type="journal article" date="2016" name="Int. J. Mol. Sci.">
        <title>Comparative genomics of the extreme acidophile Acidithiobacillus thiooxidans reveals intraspecific divergence and niche adaptation.</title>
        <authorList>
            <person name="Zhang X."/>
            <person name="Feng X."/>
            <person name="Tao J."/>
            <person name="Ma L."/>
            <person name="Xiao Y."/>
            <person name="Liang Y."/>
            <person name="Liu X."/>
            <person name="Yin H."/>
        </authorList>
    </citation>
    <scope>NUCLEOTIDE SEQUENCE [LARGE SCALE GENOMIC DNA]</scope>
    <source>
        <strain evidence="2">DXS-W</strain>
    </source>
</reference>
<dbReference type="Proteomes" id="UP000095008">
    <property type="component" value="Unassembled WGS sequence"/>
</dbReference>
<name>A0A1C2J0J7_ACITH</name>
<protein>
    <recommendedName>
        <fullName evidence="4">Lipoprotein</fullName>
    </recommendedName>
</protein>
<gene>
    <name evidence="2" type="ORF">A6M23_11865</name>
</gene>
<sequence length="202" mass="21936">MNTNIKTAAKLAAFAGAFALTGCAFVPYDVHPTYNPPANVVKVPGADKVVVDVDVKDEKKHRKQVSYVVDAYGIETATVSMHVSRDFKSAIESALKARGYNVSPSGDSKLVVVVKKFFFEPIAGILTGSEKGSAVLLVSVINAKGHKIYSTEVDQNYKESGLFLEDHGETARRLMNDSINKLFSNRHFITALSAVKDVSIKK</sequence>
<comment type="caution">
    <text evidence="2">The sequence shown here is derived from an EMBL/GenBank/DDBJ whole genome shotgun (WGS) entry which is preliminary data.</text>
</comment>
<dbReference type="EMBL" id="LWRY01000134">
    <property type="protein sequence ID" value="OCX71416.1"/>
    <property type="molecule type" value="Genomic_DNA"/>
</dbReference>
<accession>A0A1C2J0J7</accession>
<keyword evidence="1" id="KW-0732">Signal</keyword>
<evidence type="ECO:0000313" key="2">
    <source>
        <dbReference type="EMBL" id="OCX71416.1"/>
    </source>
</evidence>
<dbReference type="RefSeq" id="WP_065974608.1">
    <property type="nucleotide sequence ID" value="NZ_JABBDW010000047.1"/>
</dbReference>